<reference evidence="1" key="1">
    <citation type="submission" date="2014-09" db="EMBL/GenBank/DDBJ databases">
        <authorList>
            <person name="Magalhaes I.L.F."/>
            <person name="Oliveira U."/>
            <person name="Santos F.R."/>
            <person name="Vidigal T.H.D.A."/>
            <person name="Brescovit A.D."/>
            <person name="Santos A.J."/>
        </authorList>
    </citation>
    <scope>NUCLEOTIDE SEQUENCE</scope>
    <source>
        <tissue evidence="1">Shoot tissue taken approximately 20 cm above the soil surface</tissue>
    </source>
</reference>
<proteinExistence type="predicted"/>
<accession>A0A0A9DFH3</accession>
<dbReference type="AlphaFoldDB" id="A0A0A9DFH3"/>
<dbReference type="EMBL" id="GBRH01215398">
    <property type="protein sequence ID" value="JAD82497.1"/>
    <property type="molecule type" value="Transcribed_RNA"/>
</dbReference>
<protein>
    <submittedName>
        <fullName evidence="1">Uncharacterized protein</fullName>
    </submittedName>
</protein>
<reference evidence="1" key="2">
    <citation type="journal article" date="2015" name="Data Brief">
        <title>Shoot transcriptome of the giant reed, Arundo donax.</title>
        <authorList>
            <person name="Barrero R.A."/>
            <person name="Guerrero F.D."/>
            <person name="Moolhuijzen P."/>
            <person name="Goolsby J.A."/>
            <person name="Tidwell J."/>
            <person name="Bellgard S.E."/>
            <person name="Bellgard M.I."/>
        </authorList>
    </citation>
    <scope>NUCLEOTIDE SEQUENCE</scope>
    <source>
        <tissue evidence="1">Shoot tissue taken approximately 20 cm above the soil surface</tissue>
    </source>
</reference>
<sequence>MNIPSPAHKLHISAIAIGDFLHNTEVAKVIVVA</sequence>
<organism evidence="1">
    <name type="scientific">Arundo donax</name>
    <name type="common">Giant reed</name>
    <name type="synonym">Donax arundinaceus</name>
    <dbReference type="NCBI Taxonomy" id="35708"/>
    <lineage>
        <taxon>Eukaryota</taxon>
        <taxon>Viridiplantae</taxon>
        <taxon>Streptophyta</taxon>
        <taxon>Embryophyta</taxon>
        <taxon>Tracheophyta</taxon>
        <taxon>Spermatophyta</taxon>
        <taxon>Magnoliopsida</taxon>
        <taxon>Liliopsida</taxon>
        <taxon>Poales</taxon>
        <taxon>Poaceae</taxon>
        <taxon>PACMAD clade</taxon>
        <taxon>Arundinoideae</taxon>
        <taxon>Arundineae</taxon>
        <taxon>Arundo</taxon>
    </lineage>
</organism>
<name>A0A0A9DFH3_ARUDO</name>
<evidence type="ECO:0000313" key="1">
    <source>
        <dbReference type="EMBL" id="JAD82497.1"/>
    </source>
</evidence>